<organism evidence="2 3">
    <name type="scientific">Lactobacillus kefiranofaciens</name>
    <dbReference type="NCBI Taxonomy" id="267818"/>
    <lineage>
        <taxon>Bacteria</taxon>
        <taxon>Bacillati</taxon>
        <taxon>Bacillota</taxon>
        <taxon>Bacilli</taxon>
        <taxon>Lactobacillales</taxon>
        <taxon>Lactobacillaceae</taxon>
        <taxon>Lactobacillus</taxon>
    </lineage>
</organism>
<dbReference type="Gene3D" id="1.20.1250.20">
    <property type="entry name" value="MFS general substrate transporter like domains"/>
    <property type="match status" value="1"/>
</dbReference>
<keyword evidence="1" id="KW-0812">Transmembrane</keyword>
<evidence type="ECO:0000313" key="2">
    <source>
        <dbReference type="EMBL" id="SDA71547.1"/>
    </source>
</evidence>
<name>A0ABY0MER1_9LACO</name>
<gene>
    <name evidence="2" type="ORF">SAMN02983011_02355</name>
</gene>
<feature type="transmembrane region" description="Helical" evidence="1">
    <location>
        <begin position="43"/>
        <end position="61"/>
    </location>
</feature>
<dbReference type="InterPro" id="IPR036259">
    <property type="entry name" value="MFS_trans_sf"/>
</dbReference>
<keyword evidence="1" id="KW-1133">Transmembrane helix</keyword>
<dbReference type="SUPFAM" id="SSF103473">
    <property type="entry name" value="MFS general substrate transporter"/>
    <property type="match status" value="1"/>
</dbReference>
<reference evidence="2 3" key="1">
    <citation type="submission" date="2016-10" db="EMBL/GenBank/DDBJ databases">
        <authorList>
            <person name="Varghese N."/>
            <person name="Submissions S."/>
        </authorList>
    </citation>
    <scope>NUCLEOTIDE SEQUENCE [LARGE SCALE GENOMIC DNA]</scope>
    <source>
        <strain evidence="2 3">ATCC 43761</strain>
    </source>
</reference>
<comment type="caution">
    <text evidence="2">The sequence shown here is derived from an EMBL/GenBank/DDBJ whole genome shotgun (WGS) entry which is preliminary data.</text>
</comment>
<dbReference type="EMBL" id="FMXC01000056">
    <property type="protein sequence ID" value="SDA71547.1"/>
    <property type="molecule type" value="Genomic_DNA"/>
</dbReference>
<sequence>MQITSTEDILGRVMTTIRTANSLGSPIGSVVAGIILDKFNQNILLVICCIFIFLGGINIIIKK</sequence>
<evidence type="ECO:0000256" key="1">
    <source>
        <dbReference type="SAM" id="Phobius"/>
    </source>
</evidence>
<protein>
    <recommendedName>
        <fullName evidence="4">Major facilitator superfamily (MFS) profile domain-containing protein</fullName>
    </recommendedName>
</protein>
<dbReference type="Proteomes" id="UP000181860">
    <property type="component" value="Unassembled WGS sequence"/>
</dbReference>
<keyword evidence="1" id="KW-0472">Membrane</keyword>
<evidence type="ECO:0000313" key="3">
    <source>
        <dbReference type="Proteomes" id="UP000181860"/>
    </source>
</evidence>
<accession>A0ABY0MER1</accession>
<keyword evidence="3" id="KW-1185">Reference proteome</keyword>
<proteinExistence type="predicted"/>
<evidence type="ECO:0008006" key="4">
    <source>
        <dbReference type="Google" id="ProtNLM"/>
    </source>
</evidence>